<reference evidence="7 8" key="1">
    <citation type="submission" date="2018-12" db="EMBL/GenBank/DDBJ databases">
        <title>Sphingomonas sp. HMF7854 Genome sequencing and assembly.</title>
        <authorList>
            <person name="Cha I."/>
            <person name="Kang H."/>
            <person name="Kim H."/>
            <person name="Kang J."/>
            <person name="Joh K."/>
        </authorList>
    </citation>
    <scope>NUCLEOTIDE SEQUENCE [LARGE SCALE GENOMIC DNA]</scope>
    <source>
        <strain evidence="7 8">HMF7854</strain>
    </source>
</reference>
<comment type="subcellular location">
    <subcellularLocation>
        <location evidence="6">Cell membrane</location>
        <topology evidence="6">Multi-pass membrane protein</topology>
    </subcellularLocation>
    <subcellularLocation>
        <location evidence="1">Membrane</location>
    </subcellularLocation>
</comment>
<dbReference type="RefSeq" id="WP_126720190.1">
    <property type="nucleotide sequence ID" value="NZ_RWJF01000001.1"/>
</dbReference>
<evidence type="ECO:0000256" key="2">
    <source>
        <dbReference type="ARBA" id="ARBA00007165"/>
    </source>
</evidence>
<evidence type="ECO:0000256" key="3">
    <source>
        <dbReference type="ARBA" id="ARBA00022692"/>
    </source>
</evidence>
<dbReference type="CDD" id="cd06662">
    <property type="entry name" value="SURF1"/>
    <property type="match status" value="1"/>
</dbReference>
<sequence length="226" mass="24524">MALLALALFLVALFTGLGVWQVQRRAWKLDLIARVDQRVHAAPAPAPGPGAWAGLTRDNAEYRRVRIAGTLLNDRETLVQAVTEQGGGYWVMTPLRTRWGSVFVNRGFVPPERRSPASRAAGELPGLVAVTGLLRFSEPGGGFLRSNRPDADRWYSRDVAAIARARGVAGAAPYFIDADATPVPGGWPQGGLTVVSFRNAHLQYALTWFGLALLSLAGAWIVWRRG</sequence>
<dbReference type="OrthoDB" id="6079986at2"/>
<evidence type="ECO:0000256" key="1">
    <source>
        <dbReference type="ARBA" id="ARBA00004370"/>
    </source>
</evidence>
<dbReference type="PANTHER" id="PTHR23427">
    <property type="entry name" value="SURFEIT LOCUS PROTEIN"/>
    <property type="match status" value="1"/>
</dbReference>
<evidence type="ECO:0000256" key="5">
    <source>
        <dbReference type="ARBA" id="ARBA00023136"/>
    </source>
</evidence>
<dbReference type="PANTHER" id="PTHR23427:SF2">
    <property type="entry name" value="SURFEIT LOCUS PROTEIN 1"/>
    <property type="match status" value="1"/>
</dbReference>
<dbReference type="Pfam" id="PF02104">
    <property type="entry name" value="SURF1"/>
    <property type="match status" value="1"/>
</dbReference>
<keyword evidence="5 6" id="KW-0472">Membrane</keyword>
<evidence type="ECO:0000313" key="7">
    <source>
        <dbReference type="EMBL" id="RST32238.1"/>
    </source>
</evidence>
<evidence type="ECO:0000313" key="8">
    <source>
        <dbReference type="Proteomes" id="UP000274661"/>
    </source>
</evidence>
<keyword evidence="3 6" id="KW-0812">Transmembrane</keyword>
<keyword evidence="6" id="KW-1003">Cell membrane</keyword>
<keyword evidence="8" id="KW-1185">Reference proteome</keyword>
<feature type="transmembrane region" description="Helical" evidence="6">
    <location>
        <begin position="202"/>
        <end position="223"/>
    </location>
</feature>
<accession>A0A3R9WR22</accession>
<dbReference type="EMBL" id="RWJF01000001">
    <property type="protein sequence ID" value="RST32238.1"/>
    <property type="molecule type" value="Genomic_DNA"/>
</dbReference>
<evidence type="ECO:0000256" key="6">
    <source>
        <dbReference type="RuleBase" id="RU363076"/>
    </source>
</evidence>
<proteinExistence type="inferred from homology"/>
<name>A0A3R9WR22_9SPHN</name>
<dbReference type="AlphaFoldDB" id="A0A3R9WR22"/>
<dbReference type="GO" id="GO:0005886">
    <property type="term" value="C:plasma membrane"/>
    <property type="evidence" value="ECO:0007669"/>
    <property type="project" value="UniProtKB-SubCell"/>
</dbReference>
<comment type="caution">
    <text evidence="7">The sequence shown here is derived from an EMBL/GenBank/DDBJ whole genome shotgun (WGS) entry which is preliminary data.</text>
</comment>
<gene>
    <name evidence="7" type="ORF">HMF7854_11470</name>
</gene>
<organism evidence="7 8">
    <name type="scientific">Sphingomonas ginkgonis</name>
    <dbReference type="NCBI Taxonomy" id="2315330"/>
    <lineage>
        <taxon>Bacteria</taxon>
        <taxon>Pseudomonadati</taxon>
        <taxon>Pseudomonadota</taxon>
        <taxon>Alphaproteobacteria</taxon>
        <taxon>Sphingomonadales</taxon>
        <taxon>Sphingomonadaceae</taxon>
        <taxon>Sphingomonas</taxon>
    </lineage>
</organism>
<protein>
    <recommendedName>
        <fullName evidence="6">SURF1-like protein</fullName>
    </recommendedName>
</protein>
<comment type="caution">
    <text evidence="6">Lacks conserved residue(s) required for the propagation of feature annotation.</text>
</comment>
<keyword evidence="4 6" id="KW-1133">Transmembrane helix</keyword>
<dbReference type="Proteomes" id="UP000274661">
    <property type="component" value="Unassembled WGS sequence"/>
</dbReference>
<comment type="similarity">
    <text evidence="2 6">Belongs to the SURF1 family.</text>
</comment>
<dbReference type="PROSITE" id="PS50895">
    <property type="entry name" value="SURF1"/>
    <property type="match status" value="1"/>
</dbReference>
<dbReference type="InterPro" id="IPR002994">
    <property type="entry name" value="Surf1/Shy1"/>
</dbReference>
<evidence type="ECO:0000256" key="4">
    <source>
        <dbReference type="ARBA" id="ARBA00022989"/>
    </source>
</evidence>
<dbReference type="InterPro" id="IPR045214">
    <property type="entry name" value="Surf1/Surf4"/>
</dbReference>